<evidence type="ECO:0000313" key="2">
    <source>
        <dbReference type="Proteomes" id="UP000054721"/>
    </source>
</evidence>
<dbReference type="Proteomes" id="UP000054721">
    <property type="component" value="Unassembled WGS sequence"/>
</dbReference>
<organism evidence="1 2">
    <name type="scientific">Trichinella nativa</name>
    <dbReference type="NCBI Taxonomy" id="6335"/>
    <lineage>
        <taxon>Eukaryota</taxon>
        <taxon>Metazoa</taxon>
        <taxon>Ecdysozoa</taxon>
        <taxon>Nematoda</taxon>
        <taxon>Enoplea</taxon>
        <taxon>Dorylaimia</taxon>
        <taxon>Trichinellida</taxon>
        <taxon>Trichinellidae</taxon>
        <taxon>Trichinella</taxon>
    </lineage>
</organism>
<evidence type="ECO:0000313" key="1">
    <source>
        <dbReference type="EMBL" id="KRZ63088.1"/>
    </source>
</evidence>
<keyword evidence="2" id="KW-1185">Reference proteome</keyword>
<accession>A0A0V1LUC4</accession>
<sequence length="317" mass="35415">MYNVNCPLRFLIENVQQLVLGISARELLIILMSQFYHIILKAEDEDISFLYEILHLPSVLKVFHQKQICKLSKDYYRVVVGKVVQFAYHQLGVGGDVVVDDEHLLAMFEVIFESDGSADGEAKFSEQGLGTAVSGHRDHIPTLPVHGHGYRPFGQAFGKTKTAASGADAEQHNFQIFRIRHKQRVHVGFQIFDQSENGLELFGMAAEVGRSLLTYSTQLVQGAGDDLAGSTIAEHVRYGVAHAPADQLPVSGTGLFCSKLHRLIQGLVVNKVRQQKFQNLFQVFLFDQLQLILAVHLINEEKKDTNQKSLSKSKSTN</sequence>
<gene>
    <name evidence="1" type="ORF">T02_15341</name>
</gene>
<dbReference type="AlphaFoldDB" id="A0A0V1LUC4"/>
<dbReference type="OrthoDB" id="10562776at2759"/>
<dbReference type="EMBL" id="JYDW01000003">
    <property type="protein sequence ID" value="KRZ63088.1"/>
    <property type="molecule type" value="Genomic_DNA"/>
</dbReference>
<reference evidence="1 2" key="1">
    <citation type="submission" date="2015-05" db="EMBL/GenBank/DDBJ databases">
        <title>Evolution of Trichinella species and genotypes.</title>
        <authorList>
            <person name="Korhonen P.K."/>
            <person name="Edoardo P."/>
            <person name="Giuseppe L.R."/>
            <person name="Gasser R.B."/>
        </authorList>
    </citation>
    <scope>NUCLEOTIDE SEQUENCE [LARGE SCALE GENOMIC DNA]</scope>
    <source>
        <strain evidence="1">ISS10</strain>
    </source>
</reference>
<name>A0A0V1LUC4_9BILA</name>
<comment type="caution">
    <text evidence="1">The sequence shown here is derived from an EMBL/GenBank/DDBJ whole genome shotgun (WGS) entry which is preliminary data.</text>
</comment>
<protein>
    <submittedName>
        <fullName evidence="1">Uncharacterized protein</fullName>
    </submittedName>
</protein>
<proteinExistence type="predicted"/>